<keyword evidence="3" id="KW-1185">Reference proteome</keyword>
<protein>
    <submittedName>
        <fullName evidence="2">Uncharacterized protein</fullName>
    </submittedName>
</protein>
<name>A0ABD2S101_9SOLN</name>
<accession>A0ABD2S101</accession>
<proteinExistence type="predicted"/>
<evidence type="ECO:0000313" key="3">
    <source>
        <dbReference type="Proteomes" id="UP001627284"/>
    </source>
</evidence>
<sequence length="151" mass="17004">PIFFFILASPLQRKYATAPPLYAFRRNRHHLLVVVIPLSLSSLLSSLFSMRQRTPARTTSSRRCSIALPLLLSRTRTIRIISSQQRPTKQQHRRSSNQVAPASPAPFPSPILSASETLDSGKVFGALSRLKMDLNRSVQVRSLFQTSSRFD</sequence>
<dbReference type="EMBL" id="JBJKTR010000017">
    <property type="protein sequence ID" value="KAL3337211.1"/>
    <property type="molecule type" value="Genomic_DNA"/>
</dbReference>
<gene>
    <name evidence="2" type="ORF">AABB24_029723</name>
</gene>
<feature type="non-terminal residue" evidence="2">
    <location>
        <position position="1"/>
    </location>
</feature>
<comment type="caution">
    <text evidence="2">The sequence shown here is derived from an EMBL/GenBank/DDBJ whole genome shotgun (WGS) entry which is preliminary data.</text>
</comment>
<reference evidence="2 3" key="1">
    <citation type="submission" date="2024-05" db="EMBL/GenBank/DDBJ databases">
        <title>De novo assembly of an allotetraploid wild potato.</title>
        <authorList>
            <person name="Hosaka A.J."/>
        </authorList>
    </citation>
    <scope>NUCLEOTIDE SEQUENCE [LARGE SCALE GENOMIC DNA]</scope>
    <source>
        <tissue evidence="2">Young leaves</tissue>
    </source>
</reference>
<feature type="region of interest" description="Disordered" evidence="1">
    <location>
        <begin position="82"/>
        <end position="108"/>
    </location>
</feature>
<dbReference type="Proteomes" id="UP001627284">
    <property type="component" value="Unassembled WGS sequence"/>
</dbReference>
<evidence type="ECO:0000256" key="1">
    <source>
        <dbReference type="SAM" id="MobiDB-lite"/>
    </source>
</evidence>
<dbReference type="AlphaFoldDB" id="A0ABD2S101"/>
<organism evidence="2 3">
    <name type="scientific">Solanum stoloniferum</name>
    <dbReference type="NCBI Taxonomy" id="62892"/>
    <lineage>
        <taxon>Eukaryota</taxon>
        <taxon>Viridiplantae</taxon>
        <taxon>Streptophyta</taxon>
        <taxon>Embryophyta</taxon>
        <taxon>Tracheophyta</taxon>
        <taxon>Spermatophyta</taxon>
        <taxon>Magnoliopsida</taxon>
        <taxon>eudicotyledons</taxon>
        <taxon>Gunneridae</taxon>
        <taxon>Pentapetalae</taxon>
        <taxon>asterids</taxon>
        <taxon>lamiids</taxon>
        <taxon>Solanales</taxon>
        <taxon>Solanaceae</taxon>
        <taxon>Solanoideae</taxon>
        <taxon>Solaneae</taxon>
        <taxon>Solanum</taxon>
    </lineage>
</organism>
<evidence type="ECO:0000313" key="2">
    <source>
        <dbReference type="EMBL" id="KAL3337211.1"/>
    </source>
</evidence>